<evidence type="ECO:0000256" key="7">
    <source>
        <dbReference type="ARBA" id="ARBA00022989"/>
    </source>
</evidence>
<dbReference type="GO" id="GO:0030964">
    <property type="term" value="C:NADH dehydrogenase complex"/>
    <property type="evidence" value="ECO:0007669"/>
    <property type="project" value="TreeGrafter"/>
</dbReference>
<feature type="transmembrane region" description="Helical" evidence="10">
    <location>
        <begin position="12"/>
        <end position="28"/>
    </location>
</feature>
<evidence type="ECO:0000256" key="1">
    <source>
        <dbReference type="ARBA" id="ARBA00004141"/>
    </source>
</evidence>
<dbReference type="PANTHER" id="PTHR11434">
    <property type="entry name" value="NADH-UBIQUINONE OXIDOREDUCTASE SUBUNIT ND4L"/>
    <property type="match status" value="1"/>
</dbReference>
<keyword evidence="8 10" id="KW-0520">NAD</keyword>
<evidence type="ECO:0000256" key="8">
    <source>
        <dbReference type="ARBA" id="ARBA00023027"/>
    </source>
</evidence>
<dbReference type="Proteomes" id="UP000569951">
    <property type="component" value="Unassembled WGS sequence"/>
</dbReference>
<comment type="caution">
    <text evidence="11">The sequence shown here is derived from an EMBL/GenBank/DDBJ whole genome shotgun (WGS) entry which is preliminary data.</text>
</comment>
<dbReference type="EC" id="7.1.1.-" evidence="10"/>
<evidence type="ECO:0000256" key="6">
    <source>
        <dbReference type="ARBA" id="ARBA00022967"/>
    </source>
</evidence>
<evidence type="ECO:0000313" key="12">
    <source>
        <dbReference type="Proteomes" id="UP000569951"/>
    </source>
</evidence>
<reference evidence="11 12" key="1">
    <citation type="submission" date="2020-08" db="EMBL/GenBank/DDBJ databases">
        <title>Genomic Encyclopedia of Type Strains, Phase IV (KMG-IV): sequencing the most valuable type-strain genomes for metagenomic binning, comparative biology and taxonomic classification.</title>
        <authorList>
            <person name="Goeker M."/>
        </authorList>
    </citation>
    <scope>NUCLEOTIDE SEQUENCE [LARGE SCALE GENOMIC DNA]</scope>
    <source>
        <strain evidence="11 12">DSM 21458</strain>
    </source>
</reference>
<proteinExistence type="inferred from homology"/>
<keyword evidence="4 10" id="KW-0812">Transmembrane</keyword>
<feature type="transmembrane region" description="Helical" evidence="10">
    <location>
        <begin position="33"/>
        <end position="54"/>
    </location>
</feature>
<comment type="function">
    <text evidence="10">NDH-1 shuttles electrons from NADH, via FMN and iron-sulfur (Fe-S) centers, to quinones in the respiratory chain. The immediate electron acceptor for the enzyme in this species is believed to be a menaquinone. Couples the redox reaction to proton translocation (for every two electrons transferred, four hydrogen ions are translocated across the cytoplasmic membrane), and thus conserves the redox energy in a proton gradient.</text>
</comment>
<feature type="transmembrane region" description="Helical" evidence="10">
    <location>
        <begin position="60"/>
        <end position="88"/>
    </location>
</feature>
<comment type="catalytic activity">
    <reaction evidence="10">
        <text>a quinone + NADH + 5 H(+)(in) = a quinol + NAD(+) + 4 H(+)(out)</text>
        <dbReference type="Rhea" id="RHEA:57888"/>
        <dbReference type="ChEBI" id="CHEBI:15378"/>
        <dbReference type="ChEBI" id="CHEBI:24646"/>
        <dbReference type="ChEBI" id="CHEBI:57540"/>
        <dbReference type="ChEBI" id="CHEBI:57945"/>
        <dbReference type="ChEBI" id="CHEBI:132124"/>
    </reaction>
</comment>
<keyword evidence="7 10" id="KW-1133">Transmembrane helix</keyword>
<accession>A0A841HYZ0</accession>
<dbReference type="HAMAP" id="MF_01456">
    <property type="entry name" value="NDH1_NuoK"/>
    <property type="match status" value="1"/>
</dbReference>
<evidence type="ECO:0000256" key="2">
    <source>
        <dbReference type="ARBA" id="ARBA00010519"/>
    </source>
</evidence>
<organism evidence="11 12">
    <name type="scientific">Deinobacterium chartae</name>
    <dbReference type="NCBI Taxonomy" id="521158"/>
    <lineage>
        <taxon>Bacteria</taxon>
        <taxon>Thermotogati</taxon>
        <taxon>Deinococcota</taxon>
        <taxon>Deinococci</taxon>
        <taxon>Deinococcales</taxon>
        <taxon>Deinococcaceae</taxon>
        <taxon>Deinobacterium</taxon>
    </lineage>
</organism>
<comment type="subunit">
    <text evidence="10">NDH-1 is composed of 15 different subunits. Subunits NuoA, H, J, K, L, M, N constitute the membrane sector of the complex.</text>
</comment>
<keyword evidence="9 10" id="KW-0472">Membrane</keyword>
<keyword evidence="3 10" id="KW-0813">Transport</keyword>
<evidence type="ECO:0000256" key="4">
    <source>
        <dbReference type="ARBA" id="ARBA00022692"/>
    </source>
</evidence>
<dbReference type="GO" id="GO:0005886">
    <property type="term" value="C:plasma membrane"/>
    <property type="evidence" value="ECO:0007669"/>
    <property type="project" value="UniProtKB-SubCell"/>
</dbReference>
<evidence type="ECO:0000256" key="3">
    <source>
        <dbReference type="ARBA" id="ARBA00022448"/>
    </source>
</evidence>
<evidence type="ECO:0000256" key="9">
    <source>
        <dbReference type="ARBA" id="ARBA00023136"/>
    </source>
</evidence>
<sequence>MMLEGVNTEYYVILSAILFALGLVGVLIRRTAVLVFLSVELMLNAANLALVAFARAWGDLIAQSAVFIVMTLAAAEVAVGLAIIVTIFRKRASTNVDGLAELRG</sequence>
<dbReference type="GO" id="GO:0050136">
    <property type="term" value="F:NADH dehydrogenase (quinone) (non-electrogenic) activity"/>
    <property type="evidence" value="ECO:0007669"/>
    <property type="project" value="UniProtKB-UniRule"/>
</dbReference>
<name>A0A841HYZ0_9DEIO</name>
<dbReference type="InterPro" id="IPR039428">
    <property type="entry name" value="NUOK/Mnh_C1-like"/>
</dbReference>
<gene>
    <name evidence="10" type="primary">nuoK</name>
    <name evidence="11" type="ORF">HNR42_000387</name>
</gene>
<comment type="subcellular location">
    <subcellularLocation>
        <location evidence="10">Cell membrane</location>
        <topology evidence="10">Multi-pass membrane protein</topology>
    </subcellularLocation>
    <subcellularLocation>
        <location evidence="1">Membrane</location>
        <topology evidence="1">Multi-pass membrane protein</topology>
    </subcellularLocation>
</comment>
<dbReference type="GO" id="GO:0042773">
    <property type="term" value="P:ATP synthesis coupled electron transport"/>
    <property type="evidence" value="ECO:0007669"/>
    <property type="project" value="InterPro"/>
</dbReference>
<keyword evidence="10" id="KW-1003">Cell membrane</keyword>
<dbReference type="NCBIfam" id="NF004320">
    <property type="entry name" value="PRK05715.1-2"/>
    <property type="match status" value="1"/>
</dbReference>
<comment type="similarity">
    <text evidence="2 10">Belongs to the complex I subunit 4L family.</text>
</comment>
<dbReference type="AlphaFoldDB" id="A0A841HYZ0"/>
<evidence type="ECO:0000256" key="10">
    <source>
        <dbReference type="HAMAP-Rule" id="MF_01456"/>
    </source>
</evidence>
<protein>
    <recommendedName>
        <fullName evidence="10">NADH-quinone oxidoreductase subunit K</fullName>
        <ecNumber evidence="10">7.1.1.-</ecNumber>
    </recommendedName>
    <alternativeName>
        <fullName evidence="10">NADH dehydrogenase I subunit K</fullName>
    </alternativeName>
    <alternativeName>
        <fullName evidence="10">NDH-1 subunit K</fullName>
    </alternativeName>
</protein>
<keyword evidence="6 10" id="KW-1278">Translocase</keyword>
<dbReference type="Pfam" id="PF00420">
    <property type="entry name" value="Oxidored_q2"/>
    <property type="match status" value="1"/>
</dbReference>
<dbReference type="GO" id="GO:0048038">
    <property type="term" value="F:quinone binding"/>
    <property type="evidence" value="ECO:0007669"/>
    <property type="project" value="UniProtKB-KW"/>
</dbReference>
<keyword evidence="12" id="KW-1185">Reference proteome</keyword>
<dbReference type="Gene3D" id="1.10.287.3510">
    <property type="match status" value="1"/>
</dbReference>
<dbReference type="EMBL" id="JACHHG010000001">
    <property type="protein sequence ID" value="MBB6096975.1"/>
    <property type="molecule type" value="Genomic_DNA"/>
</dbReference>
<evidence type="ECO:0000313" key="11">
    <source>
        <dbReference type="EMBL" id="MBB6096975.1"/>
    </source>
</evidence>
<evidence type="ECO:0000256" key="5">
    <source>
        <dbReference type="ARBA" id="ARBA00022719"/>
    </source>
</evidence>
<keyword evidence="5 10" id="KW-0874">Quinone</keyword>
<dbReference type="PANTHER" id="PTHR11434:SF21">
    <property type="entry name" value="NADH DEHYDROGENASE SUBUNIT 4L-RELATED"/>
    <property type="match status" value="1"/>
</dbReference>
<dbReference type="InterPro" id="IPR001133">
    <property type="entry name" value="NADH_UbQ_OxRdtase_chain4L/K"/>
</dbReference>
<dbReference type="FunFam" id="1.10.287.3510:FF:000001">
    <property type="entry name" value="NADH-quinone oxidoreductase subunit K"/>
    <property type="match status" value="1"/>
</dbReference>